<organism evidence="2 3">
    <name type="scientific">Friedmanniomyces endolithicus</name>
    <dbReference type="NCBI Taxonomy" id="329885"/>
    <lineage>
        <taxon>Eukaryota</taxon>
        <taxon>Fungi</taxon>
        <taxon>Dikarya</taxon>
        <taxon>Ascomycota</taxon>
        <taxon>Pezizomycotina</taxon>
        <taxon>Dothideomycetes</taxon>
        <taxon>Dothideomycetidae</taxon>
        <taxon>Mycosphaerellales</taxon>
        <taxon>Teratosphaeriaceae</taxon>
        <taxon>Friedmanniomyces</taxon>
    </lineage>
</organism>
<dbReference type="AlphaFoldDB" id="A0AAN6FAI7"/>
<name>A0AAN6FAI7_9PEZI</name>
<evidence type="ECO:0000313" key="3">
    <source>
        <dbReference type="Proteomes" id="UP001168146"/>
    </source>
</evidence>
<protein>
    <submittedName>
        <fullName evidence="2">Uncharacterized protein</fullName>
    </submittedName>
</protein>
<sequence>MREYTYICDGGPGVRIKSLAIGSQPHFPDAKCDAIFTSPATRLLPLSSSFYSPTTPSRTNTPATRTKLATMWDWDSIIEVFAGSSTASSPAISLQDPPLTTTTLPELARDLRAKQFRQDIRRAGIAQERRARSALTSGAVTNHRAGSPNSISATSPAASLLSARPAAPVYVMQPGSMRPRRVPFQHPAHHDVPVPLARPRIAADFINVPCSELPSPETAQSPRDSVAPSLARDPALSVVASPVPSHGSGAAARRGESKVREAKHVSFESGLREEGRGGCARAARVESRRVRIVSPEEAASAIASDSEDDDEDDA</sequence>
<feature type="compositionally biased region" description="Basic and acidic residues" evidence="1">
    <location>
        <begin position="253"/>
        <end position="276"/>
    </location>
</feature>
<gene>
    <name evidence="2" type="ORF">LTR82_015344</name>
</gene>
<evidence type="ECO:0000256" key="1">
    <source>
        <dbReference type="SAM" id="MobiDB-lite"/>
    </source>
</evidence>
<comment type="caution">
    <text evidence="2">The sequence shown here is derived from an EMBL/GenBank/DDBJ whole genome shotgun (WGS) entry which is preliminary data.</text>
</comment>
<dbReference type="EMBL" id="JASUXU010000084">
    <property type="protein sequence ID" value="KAK0309058.1"/>
    <property type="molecule type" value="Genomic_DNA"/>
</dbReference>
<feature type="region of interest" description="Disordered" evidence="1">
    <location>
        <begin position="238"/>
        <end position="289"/>
    </location>
</feature>
<evidence type="ECO:0000313" key="2">
    <source>
        <dbReference type="EMBL" id="KAK0309058.1"/>
    </source>
</evidence>
<feature type="region of interest" description="Disordered" evidence="1">
    <location>
        <begin position="128"/>
        <end position="157"/>
    </location>
</feature>
<dbReference type="Proteomes" id="UP001168146">
    <property type="component" value="Unassembled WGS sequence"/>
</dbReference>
<proteinExistence type="predicted"/>
<accession>A0AAN6FAI7</accession>
<reference evidence="2" key="1">
    <citation type="submission" date="2021-12" db="EMBL/GenBank/DDBJ databases">
        <title>Black yeast isolated from Biological Soil Crust.</title>
        <authorList>
            <person name="Kurbessoian T."/>
        </authorList>
    </citation>
    <scope>NUCLEOTIDE SEQUENCE</scope>
    <source>
        <strain evidence="2">CCFEE 5208</strain>
    </source>
</reference>